<reference evidence="3" key="2">
    <citation type="submission" date="2020-05" db="UniProtKB">
        <authorList>
            <consortium name="EnsemblMetazoa"/>
        </authorList>
    </citation>
    <scope>IDENTIFICATION</scope>
    <source>
        <strain evidence="3">WRAIR2</strain>
    </source>
</reference>
<dbReference type="AlphaFoldDB" id="A0A182MZM2"/>
<keyword evidence="4" id="KW-1185">Reference proteome</keyword>
<evidence type="ECO:0000313" key="3">
    <source>
        <dbReference type="EnsemblMetazoa" id="ADIR000827-PA"/>
    </source>
</evidence>
<protein>
    <submittedName>
        <fullName evidence="3">Uncharacterized protein</fullName>
    </submittedName>
</protein>
<evidence type="ECO:0000256" key="2">
    <source>
        <dbReference type="SAM" id="SignalP"/>
    </source>
</evidence>
<keyword evidence="2" id="KW-0732">Signal</keyword>
<reference evidence="4" key="1">
    <citation type="submission" date="2013-03" db="EMBL/GenBank/DDBJ databases">
        <title>The Genome Sequence of Anopheles dirus WRAIR2.</title>
        <authorList>
            <consortium name="The Broad Institute Genomics Platform"/>
            <person name="Neafsey D.E."/>
            <person name="Walton C."/>
            <person name="Walker B."/>
            <person name="Young S.K."/>
            <person name="Zeng Q."/>
            <person name="Gargeya S."/>
            <person name="Fitzgerald M."/>
            <person name="Haas B."/>
            <person name="Abouelleil A."/>
            <person name="Allen A.W."/>
            <person name="Alvarado L."/>
            <person name="Arachchi H.M."/>
            <person name="Berlin A.M."/>
            <person name="Chapman S.B."/>
            <person name="Gainer-Dewar J."/>
            <person name="Goldberg J."/>
            <person name="Griggs A."/>
            <person name="Gujja S."/>
            <person name="Hansen M."/>
            <person name="Howarth C."/>
            <person name="Imamovic A."/>
            <person name="Ireland A."/>
            <person name="Larimer J."/>
            <person name="McCowan C."/>
            <person name="Murphy C."/>
            <person name="Pearson M."/>
            <person name="Poon T.W."/>
            <person name="Priest M."/>
            <person name="Roberts A."/>
            <person name="Saif S."/>
            <person name="Shea T."/>
            <person name="Sisk P."/>
            <person name="Sykes S."/>
            <person name="Wortman J."/>
            <person name="Nusbaum C."/>
            <person name="Birren B."/>
        </authorList>
    </citation>
    <scope>NUCLEOTIDE SEQUENCE [LARGE SCALE GENOMIC DNA]</scope>
    <source>
        <strain evidence="4">WRAIR2</strain>
    </source>
</reference>
<organism evidence="3 4">
    <name type="scientific">Anopheles dirus</name>
    <dbReference type="NCBI Taxonomy" id="7168"/>
    <lineage>
        <taxon>Eukaryota</taxon>
        <taxon>Metazoa</taxon>
        <taxon>Ecdysozoa</taxon>
        <taxon>Arthropoda</taxon>
        <taxon>Hexapoda</taxon>
        <taxon>Insecta</taxon>
        <taxon>Pterygota</taxon>
        <taxon>Neoptera</taxon>
        <taxon>Endopterygota</taxon>
        <taxon>Diptera</taxon>
        <taxon>Nematocera</taxon>
        <taxon>Culicoidea</taxon>
        <taxon>Culicidae</taxon>
        <taxon>Anophelinae</taxon>
        <taxon>Anopheles</taxon>
    </lineage>
</organism>
<feature type="signal peptide" evidence="2">
    <location>
        <begin position="1"/>
        <end position="31"/>
    </location>
</feature>
<name>A0A182MZM2_9DIPT</name>
<dbReference type="EnsemblMetazoa" id="ADIR000827-RA">
    <property type="protein sequence ID" value="ADIR000827-PA"/>
    <property type="gene ID" value="ADIR000827"/>
</dbReference>
<accession>A0A182MZM2</accession>
<evidence type="ECO:0000256" key="1">
    <source>
        <dbReference type="SAM" id="MobiDB-lite"/>
    </source>
</evidence>
<evidence type="ECO:0000313" key="4">
    <source>
        <dbReference type="Proteomes" id="UP000075884"/>
    </source>
</evidence>
<sequence>MQLHPRKLFTVAVLVAICCCLLVVGPSPASALPGKSRTLPTKKREAPRHSLGTGARTGLTGAGVIGGILSSI</sequence>
<feature type="region of interest" description="Disordered" evidence="1">
    <location>
        <begin position="26"/>
        <end position="57"/>
    </location>
</feature>
<feature type="chain" id="PRO_5008129072" evidence="2">
    <location>
        <begin position="32"/>
        <end position="72"/>
    </location>
</feature>
<dbReference type="Proteomes" id="UP000075884">
    <property type="component" value="Unassembled WGS sequence"/>
</dbReference>
<proteinExistence type="predicted"/>
<dbReference type="VEuPathDB" id="VectorBase:ADIR000827"/>